<accession>A0A0D8B911</accession>
<evidence type="ECO:0000256" key="3">
    <source>
        <dbReference type="ARBA" id="ARBA00038493"/>
    </source>
</evidence>
<dbReference type="Pfam" id="PF01965">
    <property type="entry name" value="DJ-1_PfpI"/>
    <property type="match status" value="1"/>
</dbReference>
<dbReference type="PATRIC" id="fig|1502723.3.peg.6632"/>
<evidence type="ECO:0000259" key="4">
    <source>
        <dbReference type="Pfam" id="PF01965"/>
    </source>
</evidence>
<comment type="similarity">
    <text evidence="3">Belongs to the peptidase C56 family. HSP31-like subfamily.</text>
</comment>
<dbReference type="PANTHER" id="PTHR48094:SF11">
    <property type="entry name" value="GLUTATHIONE-INDEPENDENT GLYOXALASE HSP31-RELATED"/>
    <property type="match status" value="1"/>
</dbReference>
<dbReference type="GO" id="GO:0005737">
    <property type="term" value="C:cytoplasm"/>
    <property type="evidence" value="ECO:0007669"/>
    <property type="project" value="TreeGrafter"/>
</dbReference>
<dbReference type="GO" id="GO:0006508">
    <property type="term" value="P:proteolysis"/>
    <property type="evidence" value="ECO:0007669"/>
    <property type="project" value="UniProtKB-KW"/>
</dbReference>
<comment type="caution">
    <text evidence="5">The sequence shown here is derived from an EMBL/GenBank/DDBJ whole genome shotgun (WGS) entry which is preliminary data.</text>
</comment>
<protein>
    <submittedName>
        <fullName evidence="5">Putative intracellular protease/amidase</fullName>
    </submittedName>
</protein>
<dbReference type="EMBL" id="JYFN01000081">
    <property type="protein sequence ID" value="KJE19862.1"/>
    <property type="molecule type" value="Genomic_DNA"/>
</dbReference>
<dbReference type="GO" id="GO:0019243">
    <property type="term" value="P:methylglyoxal catabolic process to D-lactate via S-lactoyl-glutathione"/>
    <property type="evidence" value="ECO:0007669"/>
    <property type="project" value="TreeGrafter"/>
</dbReference>
<dbReference type="OrthoDB" id="9792284at2"/>
<keyword evidence="2" id="KW-0456">Lyase</keyword>
<dbReference type="Proteomes" id="UP000032545">
    <property type="component" value="Unassembled WGS sequence"/>
</dbReference>
<reference evidence="5 6" key="2">
    <citation type="journal article" date="2016" name="Genome Announc.">
        <title>Permanent Draft Genome Sequences for Two Variants of Frankia sp. Strain CpI1, the First Frankia Strain Isolated from Root Nodules of Comptonia peregrina.</title>
        <authorList>
            <person name="Oshone R."/>
            <person name="Hurst S.G.IV."/>
            <person name="Abebe-Akele F."/>
            <person name="Simpson S."/>
            <person name="Morris K."/>
            <person name="Thomas W.K."/>
            <person name="Tisa L.S."/>
        </authorList>
    </citation>
    <scope>NUCLEOTIDE SEQUENCE [LARGE SCALE GENOMIC DNA]</scope>
    <source>
        <strain evidence="6">CpI1-S</strain>
    </source>
</reference>
<dbReference type="InterPro" id="IPR002818">
    <property type="entry name" value="DJ-1/PfpI"/>
</dbReference>
<dbReference type="InterPro" id="IPR029062">
    <property type="entry name" value="Class_I_gatase-like"/>
</dbReference>
<name>A0A0D8B911_9ACTN</name>
<organism evidence="5 6">
    <name type="scientific">Frankia torreyi</name>
    <dbReference type="NCBI Taxonomy" id="1856"/>
    <lineage>
        <taxon>Bacteria</taxon>
        <taxon>Bacillati</taxon>
        <taxon>Actinomycetota</taxon>
        <taxon>Actinomycetes</taxon>
        <taxon>Frankiales</taxon>
        <taxon>Frankiaceae</taxon>
        <taxon>Frankia</taxon>
    </lineage>
</organism>
<dbReference type="GO" id="GO:0008233">
    <property type="term" value="F:peptidase activity"/>
    <property type="evidence" value="ECO:0007669"/>
    <property type="project" value="UniProtKB-KW"/>
</dbReference>
<reference evidence="6" key="1">
    <citation type="submission" date="2015-02" db="EMBL/GenBank/DDBJ databases">
        <title>Draft Genome of Frankia sp. CpI1-S.</title>
        <authorList>
            <person name="Oshone R.T."/>
            <person name="Ngom M."/>
            <person name="Ghodhbane-Gtari F."/>
            <person name="Gtari M."/>
            <person name="Morris K."/>
            <person name="Thomas K."/>
            <person name="Sen A."/>
            <person name="Tisa L.S."/>
        </authorList>
    </citation>
    <scope>NUCLEOTIDE SEQUENCE [LARGE SCALE GENOMIC DNA]</scope>
    <source>
        <strain evidence="6">CpI1-S</strain>
    </source>
</reference>
<dbReference type="RefSeq" id="WP_044888281.1">
    <property type="nucleotide sequence ID" value="NZ_JYFN01000081.1"/>
</dbReference>
<evidence type="ECO:0000256" key="1">
    <source>
        <dbReference type="ARBA" id="ARBA00023016"/>
    </source>
</evidence>
<dbReference type="SUPFAM" id="SSF52317">
    <property type="entry name" value="Class I glutamine amidotransferase-like"/>
    <property type="match status" value="1"/>
</dbReference>
<gene>
    <name evidence="5" type="ORF">FF36_05849</name>
</gene>
<dbReference type="GO" id="GO:0019172">
    <property type="term" value="F:glyoxalase III activity"/>
    <property type="evidence" value="ECO:0007669"/>
    <property type="project" value="TreeGrafter"/>
</dbReference>
<keyword evidence="1" id="KW-0346">Stress response</keyword>
<dbReference type="AlphaFoldDB" id="A0A0D8B911"/>
<dbReference type="Gene3D" id="3.40.50.880">
    <property type="match status" value="1"/>
</dbReference>
<keyword evidence="6" id="KW-1185">Reference proteome</keyword>
<sequence length="230" mass="24663">MTTVLMVLTSHNRLGDTGRRTGFWLEELAAPYYRFRDAGWAVTLASPRGGRPPLDPKSNEPDFQTDQTRRFAADPAAEAQLDTTARLDAVSADDVDTVFFPGGHGPMWDLAEDPASIRLIEQVHQSGRPLALVCHAPGALRHAKAPDGTPLVAGRRVTGFTDSEEEAMGLTKVVPFLVEDELIAKGADFSKAADWKPYVVTDGLLVTGQNPASSGPAADELISLVDGTRA</sequence>
<feature type="domain" description="DJ-1/PfpI" evidence="4">
    <location>
        <begin position="26"/>
        <end position="213"/>
    </location>
</feature>
<dbReference type="InterPro" id="IPR050325">
    <property type="entry name" value="Prot/Nucl_acid_deglycase"/>
</dbReference>
<evidence type="ECO:0000313" key="6">
    <source>
        <dbReference type="Proteomes" id="UP000032545"/>
    </source>
</evidence>
<evidence type="ECO:0000313" key="5">
    <source>
        <dbReference type="EMBL" id="KJE19862.1"/>
    </source>
</evidence>
<keyword evidence="5" id="KW-0378">Hydrolase</keyword>
<dbReference type="PANTHER" id="PTHR48094">
    <property type="entry name" value="PROTEIN/NUCLEIC ACID DEGLYCASE DJ-1-RELATED"/>
    <property type="match status" value="1"/>
</dbReference>
<proteinExistence type="inferred from homology"/>
<dbReference type="CDD" id="cd03141">
    <property type="entry name" value="GATase1_Hsp31_like"/>
    <property type="match status" value="1"/>
</dbReference>
<evidence type="ECO:0000256" key="2">
    <source>
        <dbReference type="ARBA" id="ARBA00023239"/>
    </source>
</evidence>
<keyword evidence="5" id="KW-0645">Protease</keyword>